<organism evidence="1 2">
    <name type="scientific">Rhododendron molle</name>
    <name type="common">Chinese azalea</name>
    <name type="synonym">Azalea mollis</name>
    <dbReference type="NCBI Taxonomy" id="49168"/>
    <lineage>
        <taxon>Eukaryota</taxon>
        <taxon>Viridiplantae</taxon>
        <taxon>Streptophyta</taxon>
        <taxon>Embryophyta</taxon>
        <taxon>Tracheophyta</taxon>
        <taxon>Spermatophyta</taxon>
        <taxon>Magnoliopsida</taxon>
        <taxon>eudicotyledons</taxon>
        <taxon>Gunneridae</taxon>
        <taxon>Pentapetalae</taxon>
        <taxon>asterids</taxon>
        <taxon>Ericales</taxon>
        <taxon>Ericaceae</taxon>
        <taxon>Ericoideae</taxon>
        <taxon>Rhodoreae</taxon>
        <taxon>Rhododendron</taxon>
    </lineage>
</organism>
<comment type="caution">
    <text evidence="1">The sequence shown here is derived from an EMBL/GenBank/DDBJ whole genome shotgun (WGS) entry which is preliminary data.</text>
</comment>
<name>A0ACC0MS70_RHOML</name>
<sequence>MPSNSDLHEWGQSNLMDTIPRAGSSSSQAFSSRSLHPSSRFLSHFNFIQRNASFKLTRATSLRSSRRGLDYRDFGSRNLESHPTTTGFSESLQCDQNTTDLNVARDINNGVELNFFNLHSPRVHNDVESMETRFPDKRIVAREPLERNVHFSS</sequence>
<dbReference type="EMBL" id="CM046395">
    <property type="protein sequence ID" value="KAI8543399.1"/>
    <property type="molecule type" value="Genomic_DNA"/>
</dbReference>
<accession>A0ACC0MS70</accession>
<reference evidence="1" key="1">
    <citation type="submission" date="2022-02" db="EMBL/GenBank/DDBJ databases">
        <title>Plant Genome Project.</title>
        <authorList>
            <person name="Zhang R.-G."/>
        </authorList>
    </citation>
    <scope>NUCLEOTIDE SEQUENCE</scope>
    <source>
        <strain evidence="1">AT1</strain>
    </source>
</reference>
<dbReference type="Proteomes" id="UP001062846">
    <property type="component" value="Chromosome 8"/>
</dbReference>
<proteinExistence type="predicted"/>
<evidence type="ECO:0000313" key="1">
    <source>
        <dbReference type="EMBL" id="KAI8543399.1"/>
    </source>
</evidence>
<protein>
    <submittedName>
        <fullName evidence="1">Uncharacterized protein</fullName>
    </submittedName>
</protein>
<evidence type="ECO:0000313" key="2">
    <source>
        <dbReference type="Proteomes" id="UP001062846"/>
    </source>
</evidence>
<keyword evidence="2" id="KW-1185">Reference proteome</keyword>
<gene>
    <name evidence="1" type="ORF">RHMOL_Rhmol08G0214500</name>
</gene>